<sequence>MIPIRGLIRDEGWTKSPESIEFKVKNGPLQTFSADDTKGFGILSTNEIYKSKRIALLNITSSQVYITAPSLEARDSAQVFLQEIVTGNKAILFEFLNLSEQPHYFIEKDKLLKELYNYSFYKSIDDRTYLLVYDDYKKQLAQFCGDNEGFKAPIPPYQRKQLKQYIENYNNLSPEERKIYKPKNNRLTFDFDLNASFENWNQPPFVIENKFTYGIWN</sequence>
<reference evidence="1 2" key="1">
    <citation type="submission" date="2020-03" db="EMBL/GenBank/DDBJ databases">
        <title>Genomic Encyclopedia of Type Strains, Phase IV (KMG-IV): sequencing the most valuable type-strain genomes for metagenomic binning, comparative biology and taxonomic classification.</title>
        <authorList>
            <person name="Goeker M."/>
        </authorList>
    </citation>
    <scope>NUCLEOTIDE SEQUENCE [LARGE SCALE GENOMIC DNA]</scope>
    <source>
        <strain evidence="1 2">DSM 102865</strain>
    </source>
</reference>
<dbReference type="RefSeq" id="WP_167276381.1">
    <property type="nucleotide sequence ID" value="NZ_JAASQJ010000006.1"/>
</dbReference>
<evidence type="ECO:0000313" key="2">
    <source>
        <dbReference type="Proteomes" id="UP001179181"/>
    </source>
</evidence>
<accession>A0ABX0USB1</accession>
<evidence type="ECO:0000313" key="1">
    <source>
        <dbReference type="EMBL" id="NIJ55863.1"/>
    </source>
</evidence>
<gene>
    <name evidence="1" type="ORF">FHS68_005056</name>
</gene>
<dbReference type="EMBL" id="JAASQJ010000006">
    <property type="protein sequence ID" value="NIJ55863.1"/>
    <property type="molecule type" value="Genomic_DNA"/>
</dbReference>
<organism evidence="1 2">
    <name type="scientific">Dyadobacter arcticus</name>
    <dbReference type="NCBI Taxonomy" id="1078754"/>
    <lineage>
        <taxon>Bacteria</taxon>
        <taxon>Pseudomonadati</taxon>
        <taxon>Bacteroidota</taxon>
        <taxon>Cytophagia</taxon>
        <taxon>Cytophagales</taxon>
        <taxon>Spirosomataceae</taxon>
        <taxon>Dyadobacter</taxon>
    </lineage>
</organism>
<protein>
    <submittedName>
        <fullName evidence="1">Uncharacterized protein</fullName>
    </submittedName>
</protein>
<proteinExistence type="predicted"/>
<name>A0ABX0USB1_9BACT</name>
<dbReference type="Proteomes" id="UP001179181">
    <property type="component" value="Unassembled WGS sequence"/>
</dbReference>
<keyword evidence="2" id="KW-1185">Reference proteome</keyword>
<comment type="caution">
    <text evidence="1">The sequence shown here is derived from an EMBL/GenBank/DDBJ whole genome shotgun (WGS) entry which is preliminary data.</text>
</comment>